<keyword evidence="3" id="KW-1185">Reference proteome</keyword>
<gene>
    <name evidence="2" type="ORF">NTG6680_1041</name>
</gene>
<name>A0ABN8AL61_9PROT</name>
<feature type="signal peptide" evidence="1">
    <location>
        <begin position="1"/>
        <end position="19"/>
    </location>
</feature>
<evidence type="ECO:0000256" key="1">
    <source>
        <dbReference type="SAM" id="SignalP"/>
    </source>
</evidence>
<dbReference type="Proteomes" id="UP000839052">
    <property type="component" value="Chromosome"/>
</dbReference>
<organism evidence="2 3">
    <name type="scientific">Candidatus Nitrotoga arctica</name>
    <dbReference type="NCBI Taxonomy" id="453162"/>
    <lineage>
        <taxon>Bacteria</taxon>
        <taxon>Pseudomonadati</taxon>
        <taxon>Pseudomonadota</taxon>
        <taxon>Betaproteobacteria</taxon>
        <taxon>Nitrosomonadales</taxon>
        <taxon>Gallionellaceae</taxon>
        <taxon>Candidatus Nitrotoga</taxon>
    </lineage>
</organism>
<dbReference type="RefSeq" id="WP_320412261.1">
    <property type="nucleotide sequence ID" value="NZ_OU912926.1"/>
</dbReference>
<protein>
    <submittedName>
        <fullName evidence="2">Uncharacterized protein</fullName>
    </submittedName>
</protein>
<keyword evidence="1" id="KW-0732">Signal</keyword>
<evidence type="ECO:0000313" key="3">
    <source>
        <dbReference type="Proteomes" id="UP000839052"/>
    </source>
</evidence>
<evidence type="ECO:0000313" key="2">
    <source>
        <dbReference type="EMBL" id="CAG9932294.1"/>
    </source>
</evidence>
<proteinExistence type="predicted"/>
<dbReference type="EMBL" id="OU912926">
    <property type="protein sequence ID" value="CAG9932294.1"/>
    <property type="molecule type" value="Genomic_DNA"/>
</dbReference>
<accession>A0ABN8AL61</accession>
<reference evidence="2 3" key="1">
    <citation type="submission" date="2021-10" db="EMBL/GenBank/DDBJ databases">
        <authorList>
            <person name="Koch H."/>
        </authorList>
    </citation>
    <scope>NUCLEOTIDE SEQUENCE [LARGE SCALE GENOMIC DNA]</scope>
    <source>
        <strain evidence="2">6680</strain>
    </source>
</reference>
<sequence length="55" mass="5953">MKRFLFTAARVLITAPTLAADVGVSVNIGQPGFYGRIDIGNYPQPQLIYPASVMI</sequence>
<feature type="chain" id="PRO_5046969661" evidence="1">
    <location>
        <begin position="20"/>
        <end position="55"/>
    </location>
</feature>